<accession>A0A4R6WBM9</accession>
<dbReference type="GO" id="GO:0004252">
    <property type="term" value="F:serine-type endopeptidase activity"/>
    <property type="evidence" value="ECO:0007669"/>
    <property type="project" value="InterPro"/>
</dbReference>
<dbReference type="InterPro" id="IPR022764">
    <property type="entry name" value="Peptidase_S54_rhomboid_dom"/>
</dbReference>
<evidence type="ECO:0000256" key="1">
    <source>
        <dbReference type="ARBA" id="ARBA00004141"/>
    </source>
</evidence>
<reference evidence="9 10" key="1">
    <citation type="submission" date="2019-03" db="EMBL/GenBank/DDBJ databases">
        <title>Genomic Encyclopedia of Archaeal and Bacterial Type Strains, Phase II (KMG-II): from individual species to whole genera.</title>
        <authorList>
            <person name="Goeker M."/>
        </authorList>
    </citation>
    <scope>NUCLEOTIDE SEQUENCE [LARGE SCALE GENOMIC DNA]</scope>
    <source>
        <strain evidence="9 10">DSM 28353</strain>
    </source>
</reference>
<comment type="caution">
    <text evidence="9">The sequence shown here is derived from an EMBL/GenBank/DDBJ whole genome shotgun (WGS) entry which is preliminary data.</text>
</comment>
<keyword evidence="3 6" id="KW-1133">Transmembrane helix</keyword>
<evidence type="ECO:0000259" key="8">
    <source>
        <dbReference type="Pfam" id="PF20216"/>
    </source>
</evidence>
<dbReference type="InterPro" id="IPR035952">
    <property type="entry name" value="Rhomboid-like_sf"/>
</dbReference>
<name>A0A4R6WBM9_9SPHI</name>
<evidence type="ECO:0000256" key="2">
    <source>
        <dbReference type="ARBA" id="ARBA00022692"/>
    </source>
</evidence>
<evidence type="ECO:0000256" key="6">
    <source>
        <dbReference type="SAM" id="Phobius"/>
    </source>
</evidence>
<evidence type="ECO:0000259" key="7">
    <source>
        <dbReference type="Pfam" id="PF01694"/>
    </source>
</evidence>
<comment type="subcellular location">
    <subcellularLocation>
        <location evidence="1">Membrane</location>
        <topology evidence="1">Multi-pass membrane protein</topology>
    </subcellularLocation>
</comment>
<keyword evidence="10" id="KW-1185">Reference proteome</keyword>
<keyword evidence="4 6" id="KW-0472">Membrane</keyword>
<evidence type="ECO:0000256" key="3">
    <source>
        <dbReference type="ARBA" id="ARBA00022989"/>
    </source>
</evidence>
<feature type="transmembrane region" description="Helical" evidence="6">
    <location>
        <begin position="200"/>
        <end position="217"/>
    </location>
</feature>
<dbReference type="Pfam" id="PF20216">
    <property type="entry name" value="DUF6576"/>
    <property type="match status" value="1"/>
</dbReference>
<dbReference type="GO" id="GO:0006508">
    <property type="term" value="P:proteolysis"/>
    <property type="evidence" value="ECO:0007669"/>
    <property type="project" value="UniProtKB-KW"/>
</dbReference>
<dbReference type="GO" id="GO:0016020">
    <property type="term" value="C:membrane"/>
    <property type="evidence" value="ECO:0007669"/>
    <property type="project" value="UniProtKB-SubCell"/>
</dbReference>
<feature type="transmembrane region" description="Helical" evidence="6">
    <location>
        <begin position="113"/>
        <end position="131"/>
    </location>
</feature>
<dbReference type="SUPFAM" id="SSF144091">
    <property type="entry name" value="Rhomboid-like"/>
    <property type="match status" value="1"/>
</dbReference>
<dbReference type="InterPro" id="IPR046483">
    <property type="entry name" value="DUF6576"/>
</dbReference>
<dbReference type="RefSeq" id="WP_133585983.1">
    <property type="nucleotide sequence ID" value="NZ_SNYV01000017.1"/>
</dbReference>
<keyword evidence="2 6" id="KW-0812">Transmembrane</keyword>
<dbReference type="AlphaFoldDB" id="A0A4R6WBM9"/>
<keyword evidence="9" id="KW-0378">Hydrolase</keyword>
<dbReference type="EMBL" id="SNYV01000017">
    <property type="protein sequence ID" value="TDQ75209.1"/>
    <property type="molecule type" value="Genomic_DNA"/>
</dbReference>
<feature type="transmembrane region" description="Helical" evidence="6">
    <location>
        <begin position="175"/>
        <end position="194"/>
    </location>
</feature>
<dbReference type="OrthoDB" id="680602at2"/>
<protein>
    <submittedName>
        <fullName evidence="9">Membrane associated rhomboid family serine protease</fullName>
    </submittedName>
</protein>
<evidence type="ECO:0000313" key="10">
    <source>
        <dbReference type="Proteomes" id="UP000295292"/>
    </source>
</evidence>
<dbReference type="Proteomes" id="UP000295292">
    <property type="component" value="Unassembled WGS sequence"/>
</dbReference>
<evidence type="ECO:0000256" key="5">
    <source>
        <dbReference type="SAM" id="MobiDB-lite"/>
    </source>
</evidence>
<feature type="domain" description="DUF6576" evidence="8">
    <location>
        <begin position="261"/>
        <end position="292"/>
    </location>
</feature>
<feature type="transmembrane region" description="Helical" evidence="6">
    <location>
        <begin position="21"/>
        <end position="40"/>
    </location>
</feature>
<feature type="transmembrane region" description="Helical" evidence="6">
    <location>
        <begin position="143"/>
        <end position="163"/>
    </location>
</feature>
<feature type="region of interest" description="Disordered" evidence="5">
    <location>
        <begin position="238"/>
        <end position="261"/>
    </location>
</feature>
<evidence type="ECO:0000313" key="9">
    <source>
        <dbReference type="EMBL" id="TDQ75209.1"/>
    </source>
</evidence>
<evidence type="ECO:0000256" key="4">
    <source>
        <dbReference type="ARBA" id="ARBA00023136"/>
    </source>
</evidence>
<gene>
    <name evidence="9" type="ORF">CLV99_3809</name>
</gene>
<sequence length="295" mass="33933">MSGMKENVLKSFVRDTYKNTSAIPYIITGQAFMFILLHIFELLTFDDIISTDLFKWTYEHLSLPSSIYAFIRQPWSLLTHPFIYQGIFNILFDCLWLYWVGNIFLNFLNNRQLLTVFFGAITLGGLLYIGASSVPYFSDATKYWNTTTFGLAALISSVMILVPHLQVRMFLLGDIKLKTIAFLYLALQFIFLFLDNPISAIVYVFAAGFGALFIWQLQKGNDWSKFFKKSRRPKHLKIVQGKNAGRHSSSNRKHPTDLPNQDLIDQILDKISVSGYESLNSQEKEVLFKASKQDQ</sequence>
<organism evidence="9 10">
    <name type="scientific">Sphingobacterium yanglingense</name>
    <dbReference type="NCBI Taxonomy" id="1437280"/>
    <lineage>
        <taxon>Bacteria</taxon>
        <taxon>Pseudomonadati</taxon>
        <taxon>Bacteroidota</taxon>
        <taxon>Sphingobacteriia</taxon>
        <taxon>Sphingobacteriales</taxon>
        <taxon>Sphingobacteriaceae</taxon>
        <taxon>Sphingobacterium</taxon>
    </lineage>
</organism>
<feature type="transmembrane region" description="Helical" evidence="6">
    <location>
        <begin position="82"/>
        <end position="101"/>
    </location>
</feature>
<dbReference type="Gene3D" id="1.20.1540.10">
    <property type="entry name" value="Rhomboid-like"/>
    <property type="match status" value="1"/>
</dbReference>
<keyword evidence="9" id="KW-0645">Protease</keyword>
<dbReference type="Pfam" id="PF01694">
    <property type="entry name" value="Rhomboid"/>
    <property type="match status" value="1"/>
</dbReference>
<feature type="domain" description="Peptidase S54 rhomboid" evidence="7">
    <location>
        <begin position="72"/>
        <end position="217"/>
    </location>
</feature>
<proteinExistence type="predicted"/>